<accession>A0A915J5R1</accession>
<evidence type="ECO:0000313" key="1">
    <source>
        <dbReference type="Proteomes" id="UP000887565"/>
    </source>
</evidence>
<dbReference type="AlphaFoldDB" id="A0A915J5R1"/>
<name>A0A915J5R1_ROMCU</name>
<reference evidence="2" key="1">
    <citation type="submission" date="2022-11" db="UniProtKB">
        <authorList>
            <consortium name="WormBaseParasite"/>
        </authorList>
    </citation>
    <scope>IDENTIFICATION</scope>
</reference>
<keyword evidence="1" id="KW-1185">Reference proteome</keyword>
<organism evidence="1 2">
    <name type="scientific">Romanomermis culicivorax</name>
    <name type="common">Nematode worm</name>
    <dbReference type="NCBI Taxonomy" id="13658"/>
    <lineage>
        <taxon>Eukaryota</taxon>
        <taxon>Metazoa</taxon>
        <taxon>Ecdysozoa</taxon>
        <taxon>Nematoda</taxon>
        <taxon>Enoplea</taxon>
        <taxon>Dorylaimia</taxon>
        <taxon>Mermithida</taxon>
        <taxon>Mermithoidea</taxon>
        <taxon>Mermithidae</taxon>
        <taxon>Romanomermis</taxon>
    </lineage>
</organism>
<proteinExistence type="predicted"/>
<sequence>MISQLHIKRFLQITGTHTIGNVPEENKNLCYTRINRQRKNLSPMNYVLMYEYKKTGQIKYFIESHPDIRKNW</sequence>
<protein>
    <submittedName>
        <fullName evidence="2">Uncharacterized protein</fullName>
    </submittedName>
</protein>
<dbReference type="Proteomes" id="UP000887565">
    <property type="component" value="Unplaced"/>
</dbReference>
<dbReference type="WBParaSite" id="nRc.2.0.1.t21124-RA">
    <property type="protein sequence ID" value="nRc.2.0.1.t21124-RA"/>
    <property type="gene ID" value="nRc.2.0.1.g21124"/>
</dbReference>
<evidence type="ECO:0000313" key="2">
    <source>
        <dbReference type="WBParaSite" id="nRc.2.0.1.t21124-RA"/>
    </source>
</evidence>